<evidence type="ECO:0000313" key="1">
    <source>
        <dbReference type="EMBL" id="KAL2326956.1"/>
    </source>
</evidence>
<comment type="caution">
    <text evidence="1">The sequence shown here is derived from an EMBL/GenBank/DDBJ whole genome shotgun (WGS) entry which is preliminary data.</text>
</comment>
<protein>
    <submittedName>
        <fullName evidence="1">Uncharacterized protein</fullName>
    </submittedName>
</protein>
<dbReference type="Proteomes" id="UP001603857">
    <property type="component" value="Unassembled WGS sequence"/>
</dbReference>
<name>A0ABD1LTV6_9FABA</name>
<sequence length="77" mass="8678">MLSNGAEIRTKARSNYLVKKKPNKPLTCASHEPVGFAFSSWTTLATIAYIQPTSYPMHVGRCERHGNIDGNLYFIYN</sequence>
<dbReference type="EMBL" id="JBGMDY010000007">
    <property type="protein sequence ID" value="KAL2326956.1"/>
    <property type="molecule type" value="Genomic_DNA"/>
</dbReference>
<reference evidence="1 2" key="1">
    <citation type="submission" date="2024-08" db="EMBL/GenBank/DDBJ databases">
        <title>Insights into the chromosomal genome structure of Flemingia macrophylla.</title>
        <authorList>
            <person name="Ding Y."/>
            <person name="Zhao Y."/>
            <person name="Bi W."/>
            <person name="Wu M."/>
            <person name="Zhao G."/>
            <person name="Gong Y."/>
            <person name="Li W."/>
            <person name="Zhang P."/>
        </authorList>
    </citation>
    <scope>NUCLEOTIDE SEQUENCE [LARGE SCALE GENOMIC DNA]</scope>
    <source>
        <strain evidence="1">DYQJB</strain>
        <tissue evidence="1">Leaf</tissue>
    </source>
</reference>
<proteinExistence type="predicted"/>
<accession>A0ABD1LTV6</accession>
<evidence type="ECO:0000313" key="2">
    <source>
        <dbReference type="Proteomes" id="UP001603857"/>
    </source>
</evidence>
<keyword evidence="2" id="KW-1185">Reference proteome</keyword>
<dbReference type="AlphaFoldDB" id="A0ABD1LTV6"/>
<gene>
    <name evidence="1" type="ORF">Fmac_020383</name>
</gene>
<organism evidence="1 2">
    <name type="scientific">Flemingia macrophylla</name>
    <dbReference type="NCBI Taxonomy" id="520843"/>
    <lineage>
        <taxon>Eukaryota</taxon>
        <taxon>Viridiplantae</taxon>
        <taxon>Streptophyta</taxon>
        <taxon>Embryophyta</taxon>
        <taxon>Tracheophyta</taxon>
        <taxon>Spermatophyta</taxon>
        <taxon>Magnoliopsida</taxon>
        <taxon>eudicotyledons</taxon>
        <taxon>Gunneridae</taxon>
        <taxon>Pentapetalae</taxon>
        <taxon>rosids</taxon>
        <taxon>fabids</taxon>
        <taxon>Fabales</taxon>
        <taxon>Fabaceae</taxon>
        <taxon>Papilionoideae</taxon>
        <taxon>50 kb inversion clade</taxon>
        <taxon>NPAAA clade</taxon>
        <taxon>indigoferoid/millettioid clade</taxon>
        <taxon>Phaseoleae</taxon>
        <taxon>Flemingia</taxon>
    </lineage>
</organism>